<organism evidence="1 2">
    <name type="scientific">Thraustotheca clavata</name>
    <dbReference type="NCBI Taxonomy" id="74557"/>
    <lineage>
        <taxon>Eukaryota</taxon>
        <taxon>Sar</taxon>
        <taxon>Stramenopiles</taxon>
        <taxon>Oomycota</taxon>
        <taxon>Saprolegniomycetes</taxon>
        <taxon>Saprolegniales</taxon>
        <taxon>Achlyaceae</taxon>
        <taxon>Thraustotheca</taxon>
    </lineage>
</organism>
<sequence>MEIQEQETLMQALRFSATHVAAALSNTLADLQTQVHDITNAFYTKVQETTIEKTSSLQAVFQDKTLAIQLRADDATKSIAQRISEILDRVPIKWTDTKREQYMETAMDFFEKVEETKVVIQQTLEEGKLQLRLHYEAAMGIHHTVG</sequence>
<evidence type="ECO:0000313" key="1">
    <source>
        <dbReference type="EMBL" id="OQS02420.1"/>
    </source>
</evidence>
<proteinExistence type="predicted"/>
<dbReference type="Proteomes" id="UP000243217">
    <property type="component" value="Unassembled WGS sequence"/>
</dbReference>
<protein>
    <submittedName>
        <fullName evidence="1">Uncharacterized protein</fullName>
    </submittedName>
</protein>
<dbReference type="EMBL" id="JNBS01001131">
    <property type="protein sequence ID" value="OQS02420.1"/>
    <property type="molecule type" value="Genomic_DNA"/>
</dbReference>
<dbReference type="AlphaFoldDB" id="A0A1V9ZXA0"/>
<comment type="caution">
    <text evidence="1">The sequence shown here is derived from an EMBL/GenBank/DDBJ whole genome shotgun (WGS) entry which is preliminary data.</text>
</comment>
<name>A0A1V9ZXA0_9STRA</name>
<dbReference type="OrthoDB" id="10353769at2759"/>
<reference evidence="1 2" key="1">
    <citation type="journal article" date="2014" name="Genome Biol. Evol.">
        <title>The secreted proteins of Achlya hypogyna and Thraustotheca clavata identify the ancestral oomycete secretome and reveal gene acquisitions by horizontal gene transfer.</title>
        <authorList>
            <person name="Misner I."/>
            <person name="Blouin N."/>
            <person name="Leonard G."/>
            <person name="Richards T.A."/>
            <person name="Lane C.E."/>
        </authorList>
    </citation>
    <scope>NUCLEOTIDE SEQUENCE [LARGE SCALE GENOMIC DNA]</scope>
    <source>
        <strain evidence="1 2">ATCC 34112</strain>
    </source>
</reference>
<keyword evidence="2" id="KW-1185">Reference proteome</keyword>
<accession>A0A1V9ZXA0</accession>
<evidence type="ECO:0000313" key="2">
    <source>
        <dbReference type="Proteomes" id="UP000243217"/>
    </source>
</evidence>
<gene>
    <name evidence="1" type="ORF">THRCLA_05205</name>
</gene>